<evidence type="ECO:0000256" key="1">
    <source>
        <dbReference type="ARBA" id="ARBA00004141"/>
    </source>
</evidence>
<dbReference type="InterPro" id="IPR021147">
    <property type="entry name" value="DUF697"/>
</dbReference>
<dbReference type="Pfam" id="PF05128">
    <property type="entry name" value="DUF697"/>
    <property type="match status" value="1"/>
</dbReference>
<keyword evidence="3 6" id="KW-1133">Transmembrane helix</keyword>
<dbReference type="AlphaFoldDB" id="A0A6B2R136"/>
<accession>A0A6B2R136</accession>
<feature type="transmembrane region" description="Helical" evidence="6">
    <location>
        <begin position="146"/>
        <end position="166"/>
    </location>
</feature>
<keyword evidence="4 6" id="KW-0472">Membrane</keyword>
<evidence type="ECO:0000313" key="7">
    <source>
        <dbReference type="EMBL" id="NDY83334.1"/>
    </source>
</evidence>
<keyword evidence="2 6" id="KW-0812">Transmembrane</keyword>
<proteinExistence type="predicted"/>
<feature type="compositionally biased region" description="Basic and acidic residues" evidence="5">
    <location>
        <begin position="33"/>
        <end position="49"/>
    </location>
</feature>
<dbReference type="EMBL" id="JAAGRN010000005">
    <property type="protein sequence ID" value="NDY83334.1"/>
    <property type="molecule type" value="Genomic_DNA"/>
</dbReference>
<comment type="subcellular location">
    <subcellularLocation>
        <location evidence="1">Membrane</location>
        <topology evidence="1">Multi-pass membrane protein</topology>
    </subcellularLocation>
</comment>
<comment type="caution">
    <text evidence="7">The sequence shown here is derived from an EMBL/GenBank/DDBJ whole genome shotgun (WGS) entry which is preliminary data.</text>
</comment>
<evidence type="ECO:0000256" key="4">
    <source>
        <dbReference type="ARBA" id="ARBA00023136"/>
    </source>
</evidence>
<reference evidence="7" key="1">
    <citation type="submission" date="2020-02" db="EMBL/GenBank/DDBJ databases">
        <authorList>
            <person name="Chen W.-M."/>
        </authorList>
    </citation>
    <scope>NUCLEOTIDE SEQUENCE</scope>
    <source>
        <strain evidence="7">NBD-18</strain>
    </source>
</reference>
<name>A0A6B2R136_9BURK</name>
<dbReference type="RefSeq" id="WP_163654405.1">
    <property type="nucleotide sequence ID" value="NZ_JAAGRN010000005.1"/>
</dbReference>
<sequence>MATRARKTMMSNPLDDIGPAKEEPVVKKTVRKRTPEVKQKISEKSPSLKKEKKAPTQKSKAVHSTRVEREIDAETVMNEAIGDSAAALKNISLPGDNPENQPQEVEYVTAEAIFEKELTIEQSQPVCVRSVFNDAAIKCVKRWSQWSVVASLVPLPLVGVLAMSSAQVKMIHDLCKLYNVDFEHKIALAVATGLASGTLTKTVASNATLAVARNLPGVGAIMTVVFEPALAYGTTYAIGTAFVSHFEKSGTLHNFDPETMKDYFAEQLNKGKAFFKQKKTAAI</sequence>
<feature type="region of interest" description="Disordered" evidence="5">
    <location>
        <begin position="1"/>
        <end position="66"/>
    </location>
</feature>
<evidence type="ECO:0000256" key="5">
    <source>
        <dbReference type="SAM" id="MobiDB-lite"/>
    </source>
</evidence>
<gene>
    <name evidence="7" type="ORF">G3I67_08835</name>
</gene>
<organism evidence="7">
    <name type="scientific">Sheuella amnicola</name>
    <dbReference type="NCBI Taxonomy" id="2707330"/>
    <lineage>
        <taxon>Bacteria</taxon>
        <taxon>Pseudomonadati</taxon>
        <taxon>Pseudomonadota</taxon>
        <taxon>Betaproteobacteria</taxon>
        <taxon>Burkholderiales</taxon>
        <taxon>Alcaligenaceae</taxon>
        <taxon>Sheuella</taxon>
    </lineage>
</organism>
<protein>
    <submittedName>
        <fullName evidence="7">DUF697 domain-containing protein</fullName>
    </submittedName>
</protein>
<evidence type="ECO:0000256" key="6">
    <source>
        <dbReference type="SAM" id="Phobius"/>
    </source>
</evidence>
<evidence type="ECO:0000256" key="3">
    <source>
        <dbReference type="ARBA" id="ARBA00022989"/>
    </source>
</evidence>
<dbReference type="GO" id="GO:0016020">
    <property type="term" value="C:membrane"/>
    <property type="evidence" value="ECO:0007669"/>
    <property type="project" value="UniProtKB-SubCell"/>
</dbReference>
<evidence type="ECO:0000256" key="2">
    <source>
        <dbReference type="ARBA" id="ARBA00022692"/>
    </source>
</evidence>